<dbReference type="EMBL" id="JBHFNR010000264">
    <property type="protein sequence ID" value="MFB2897749.1"/>
    <property type="molecule type" value="Genomic_DNA"/>
</dbReference>
<sequence length="83" mass="9824">MNLQQNGFMYAFCEDKEPWQGNSIPYREDPKQDKNGLVYYLTEQWLGRGWVQMNQNLRNVIVGTVWEIYANAFECANSKITRL</sequence>
<dbReference type="RefSeq" id="WP_413267361.1">
    <property type="nucleotide sequence ID" value="NZ_JBHFNR010000264.1"/>
</dbReference>
<evidence type="ECO:0000313" key="1">
    <source>
        <dbReference type="EMBL" id="MFB2897749.1"/>
    </source>
</evidence>
<organism evidence="1 2">
    <name type="scientific">Floridaenema flaviceps BLCC-F50</name>
    <dbReference type="NCBI Taxonomy" id="3153642"/>
    <lineage>
        <taxon>Bacteria</taxon>
        <taxon>Bacillati</taxon>
        <taxon>Cyanobacteriota</taxon>
        <taxon>Cyanophyceae</taxon>
        <taxon>Oscillatoriophycideae</taxon>
        <taxon>Aerosakkonematales</taxon>
        <taxon>Aerosakkonemataceae</taxon>
        <taxon>Floridanema</taxon>
        <taxon>Floridanema flaviceps</taxon>
    </lineage>
</organism>
<name>A0ABV4Y174_9CYAN</name>
<comment type="caution">
    <text evidence="1">The sequence shown here is derived from an EMBL/GenBank/DDBJ whole genome shotgun (WGS) entry which is preliminary data.</text>
</comment>
<reference evidence="1 2" key="1">
    <citation type="submission" date="2024-09" db="EMBL/GenBank/DDBJ databases">
        <title>Floridaenema gen nov. (Aerosakkonemataceae, Aerosakkonematales ord. nov., Cyanobacteria) from benthic tropical and subtropical fresh waters, with the description of four new species.</title>
        <authorList>
            <person name="Moretto J.A."/>
            <person name="Berthold D.E."/>
            <person name="Lefler F.W."/>
            <person name="Huang I.-S."/>
            <person name="Laughinghouse H. IV."/>
        </authorList>
    </citation>
    <scope>NUCLEOTIDE SEQUENCE [LARGE SCALE GENOMIC DNA]</scope>
    <source>
        <strain evidence="1 2">BLCC-F50</strain>
    </source>
</reference>
<dbReference type="Proteomes" id="UP001576784">
    <property type="component" value="Unassembled WGS sequence"/>
</dbReference>
<gene>
    <name evidence="1" type="ORF">ACE1CI_32940</name>
</gene>
<accession>A0ABV4Y174</accession>
<keyword evidence="2" id="KW-1185">Reference proteome</keyword>
<protein>
    <submittedName>
        <fullName evidence="1">Uncharacterized protein</fullName>
    </submittedName>
</protein>
<proteinExistence type="predicted"/>
<evidence type="ECO:0000313" key="2">
    <source>
        <dbReference type="Proteomes" id="UP001576784"/>
    </source>
</evidence>